<keyword evidence="5" id="KW-1185">Reference proteome</keyword>
<evidence type="ECO:0000313" key="5">
    <source>
        <dbReference type="Proteomes" id="UP001151760"/>
    </source>
</evidence>
<feature type="region of interest" description="Disordered" evidence="1">
    <location>
        <begin position="114"/>
        <end position="133"/>
    </location>
</feature>
<keyword evidence="2" id="KW-0472">Membrane</keyword>
<protein>
    <submittedName>
        <fullName evidence="4">Uncharacterized protein</fullName>
    </submittedName>
</protein>
<sequence>MLSIPMVEFRNRAWSIIAWTDSGVMLFGLVSLTGVFGPLLVVRCHDLSRSQKTKLVYDHWFMWYHDLDGSVDPDGVAGSMIGRAHACEKHRPPPHIHTVSGEYLSHDKVIHPRSTGAGMDRDGGSGGNEGGGNATVTASMRAWVDVILSVWIWVRHPYEGVKGGDMSW</sequence>
<reference evidence="4" key="2">
    <citation type="submission" date="2022-01" db="EMBL/GenBank/DDBJ databases">
        <authorList>
            <person name="Yamashiro T."/>
            <person name="Shiraishi A."/>
            <person name="Satake H."/>
            <person name="Nakayama K."/>
        </authorList>
    </citation>
    <scope>NUCLEOTIDE SEQUENCE</scope>
</reference>
<gene>
    <name evidence="3" type="ORF">Tco_0824513</name>
    <name evidence="4" type="ORF">Tco_1067408</name>
</gene>
<name>A0ABQ5HE58_9ASTR</name>
<organism evidence="4 5">
    <name type="scientific">Tanacetum coccineum</name>
    <dbReference type="NCBI Taxonomy" id="301880"/>
    <lineage>
        <taxon>Eukaryota</taxon>
        <taxon>Viridiplantae</taxon>
        <taxon>Streptophyta</taxon>
        <taxon>Embryophyta</taxon>
        <taxon>Tracheophyta</taxon>
        <taxon>Spermatophyta</taxon>
        <taxon>Magnoliopsida</taxon>
        <taxon>eudicotyledons</taxon>
        <taxon>Gunneridae</taxon>
        <taxon>Pentapetalae</taxon>
        <taxon>asterids</taxon>
        <taxon>campanulids</taxon>
        <taxon>Asterales</taxon>
        <taxon>Asteraceae</taxon>
        <taxon>Asteroideae</taxon>
        <taxon>Anthemideae</taxon>
        <taxon>Anthemidinae</taxon>
        <taxon>Tanacetum</taxon>
    </lineage>
</organism>
<evidence type="ECO:0000313" key="3">
    <source>
        <dbReference type="EMBL" id="GJT03344.1"/>
    </source>
</evidence>
<evidence type="ECO:0000256" key="1">
    <source>
        <dbReference type="SAM" id="MobiDB-lite"/>
    </source>
</evidence>
<keyword evidence="2" id="KW-1133">Transmembrane helix</keyword>
<proteinExistence type="predicted"/>
<keyword evidence="2" id="KW-0812">Transmembrane</keyword>
<dbReference type="EMBL" id="BQNB010019474">
    <property type="protein sequence ID" value="GJT85691.1"/>
    <property type="molecule type" value="Genomic_DNA"/>
</dbReference>
<evidence type="ECO:0000256" key="2">
    <source>
        <dbReference type="SAM" id="Phobius"/>
    </source>
</evidence>
<feature type="transmembrane region" description="Helical" evidence="2">
    <location>
        <begin position="16"/>
        <end position="42"/>
    </location>
</feature>
<feature type="compositionally biased region" description="Gly residues" evidence="1">
    <location>
        <begin position="124"/>
        <end position="133"/>
    </location>
</feature>
<dbReference type="EMBL" id="BQNB010012420">
    <property type="protein sequence ID" value="GJT03344.1"/>
    <property type="molecule type" value="Genomic_DNA"/>
</dbReference>
<reference evidence="4" key="1">
    <citation type="journal article" date="2022" name="Int. J. Mol. Sci.">
        <title>Draft Genome of Tanacetum Coccineum: Genomic Comparison of Closely Related Tanacetum-Family Plants.</title>
        <authorList>
            <person name="Yamashiro T."/>
            <person name="Shiraishi A."/>
            <person name="Nakayama K."/>
            <person name="Satake H."/>
        </authorList>
    </citation>
    <scope>NUCLEOTIDE SEQUENCE</scope>
</reference>
<accession>A0ABQ5HE58</accession>
<dbReference type="Proteomes" id="UP001151760">
    <property type="component" value="Unassembled WGS sequence"/>
</dbReference>
<evidence type="ECO:0000313" key="4">
    <source>
        <dbReference type="EMBL" id="GJT85691.1"/>
    </source>
</evidence>
<comment type="caution">
    <text evidence="4">The sequence shown here is derived from an EMBL/GenBank/DDBJ whole genome shotgun (WGS) entry which is preliminary data.</text>
</comment>